<dbReference type="KEGG" id="pya:PYCH_14120"/>
<gene>
    <name evidence="2" type="ordered locus">PYCH_14120</name>
</gene>
<evidence type="ECO:0000313" key="2">
    <source>
        <dbReference type="EMBL" id="AEH25082.1"/>
    </source>
</evidence>
<evidence type="ECO:0000256" key="1">
    <source>
        <dbReference type="SAM" id="Phobius"/>
    </source>
</evidence>
<keyword evidence="3" id="KW-1185">Reference proteome</keyword>
<dbReference type="eggNOG" id="arCOG11359">
    <property type="taxonomic scope" value="Archaea"/>
</dbReference>
<proteinExistence type="predicted"/>
<protein>
    <submittedName>
        <fullName evidence="2">Uncharacterized protein</fullName>
    </submittedName>
</protein>
<keyword evidence="1" id="KW-1133">Transmembrane helix</keyword>
<name>F8AG28_PYRYC</name>
<dbReference type="HOGENOM" id="CLU_3163285_0_0_2"/>
<keyword evidence="1" id="KW-0472">Membrane</keyword>
<accession>F8AG28</accession>
<organism evidence="2 3">
    <name type="scientific">Pyrococcus yayanosii (strain CH1 / JCM 16557)</name>
    <dbReference type="NCBI Taxonomy" id="529709"/>
    <lineage>
        <taxon>Archaea</taxon>
        <taxon>Methanobacteriati</taxon>
        <taxon>Methanobacteriota</taxon>
        <taxon>Thermococci</taxon>
        <taxon>Thermococcales</taxon>
        <taxon>Thermococcaceae</taxon>
        <taxon>Pyrococcus</taxon>
    </lineage>
</organism>
<dbReference type="EMBL" id="CP002779">
    <property type="protein sequence ID" value="AEH25082.1"/>
    <property type="molecule type" value="Genomic_DNA"/>
</dbReference>
<dbReference type="Proteomes" id="UP000008386">
    <property type="component" value="Chromosome"/>
</dbReference>
<feature type="transmembrane region" description="Helical" evidence="1">
    <location>
        <begin position="6"/>
        <end position="26"/>
    </location>
</feature>
<dbReference type="AlphaFoldDB" id="F8AG28"/>
<reference evidence="2 3" key="1">
    <citation type="journal article" date="2011" name="J. Bacteriol.">
        <title>Complete genome sequence of the obligate piezophilic hyperthermophilic archaeon Pyrococcus yayanosii CH1.</title>
        <authorList>
            <person name="Jun X."/>
            <person name="Lupeng L."/>
            <person name="Minjuan X."/>
            <person name="Oger P."/>
            <person name="Fengping W."/>
            <person name="Jebbar M."/>
            <person name="Xiang X."/>
        </authorList>
    </citation>
    <scope>NUCLEOTIDE SEQUENCE [LARGE SCALE GENOMIC DNA]</scope>
    <source>
        <strain evidence="3">CH1 / JCM 16557</strain>
    </source>
</reference>
<keyword evidence="1" id="KW-0812">Transmembrane</keyword>
<evidence type="ECO:0000313" key="3">
    <source>
        <dbReference type="Proteomes" id="UP000008386"/>
    </source>
</evidence>
<dbReference type="STRING" id="529709.PYCH_14120"/>
<sequence length="47" mass="5998">MEFLLRIVFVFFGFVLALVMGSLFYFELSWWLERRKWMNKYEKTLRR</sequence>